<dbReference type="EMBL" id="BAABJK010000009">
    <property type="protein sequence ID" value="GAA4976131.1"/>
    <property type="molecule type" value="Genomic_DNA"/>
</dbReference>
<reference evidence="3" key="1">
    <citation type="journal article" date="2019" name="Int. J. Syst. Evol. Microbiol.">
        <title>The Global Catalogue of Microorganisms (GCM) 10K type strain sequencing project: providing services to taxonomists for standard genome sequencing and annotation.</title>
        <authorList>
            <consortium name="The Broad Institute Genomics Platform"/>
            <consortium name="The Broad Institute Genome Sequencing Center for Infectious Disease"/>
            <person name="Wu L."/>
            <person name="Ma J."/>
        </authorList>
    </citation>
    <scope>NUCLEOTIDE SEQUENCE [LARGE SCALE GENOMIC DNA]</scope>
    <source>
        <strain evidence="3">JCM 18287</strain>
    </source>
</reference>
<protein>
    <submittedName>
        <fullName evidence="2">DUF4956 domain-containing protein</fullName>
    </submittedName>
</protein>
<keyword evidence="3" id="KW-1185">Reference proteome</keyword>
<organism evidence="2 3">
    <name type="scientific">Algibacter aquimarinus</name>
    <dbReference type="NCBI Taxonomy" id="1136748"/>
    <lineage>
        <taxon>Bacteria</taxon>
        <taxon>Pseudomonadati</taxon>
        <taxon>Bacteroidota</taxon>
        <taxon>Flavobacteriia</taxon>
        <taxon>Flavobacteriales</taxon>
        <taxon>Flavobacteriaceae</taxon>
        <taxon>Algibacter</taxon>
    </lineage>
</organism>
<evidence type="ECO:0000256" key="1">
    <source>
        <dbReference type="SAM" id="Phobius"/>
    </source>
</evidence>
<gene>
    <name evidence="2" type="ORF">GCM10023315_28700</name>
</gene>
<accession>A0ABP9HR33</accession>
<feature type="transmembrane region" description="Helical" evidence="1">
    <location>
        <begin position="20"/>
        <end position="38"/>
    </location>
</feature>
<evidence type="ECO:0000313" key="2">
    <source>
        <dbReference type="EMBL" id="GAA4976131.1"/>
    </source>
</evidence>
<name>A0ABP9HR33_9FLAO</name>
<sequence>MDKHKTFEEFLLSGSAQFSILNFSFNLLLTAVFAYVLSLLYNRYGSSLSNRKSFGKNFIFLAVTTMIIITIVKSSLALSLGLVGALSIVRFRTAIKEPEELTFLFLNIALGLGFGADQKAATIIGFVFLILFLISKRILYKNSISESQNLILILKINNPSKNILVEILVILKEYCDKVDIKRFDEENSIMEASFIIELENLEKLNAVSSNLKDSFKDISISFIDNNINV</sequence>
<dbReference type="Pfam" id="PF16316">
    <property type="entry name" value="DUF4956"/>
    <property type="match status" value="1"/>
</dbReference>
<comment type="caution">
    <text evidence="2">The sequence shown here is derived from an EMBL/GenBank/DDBJ whole genome shotgun (WGS) entry which is preliminary data.</text>
</comment>
<keyword evidence="1" id="KW-0812">Transmembrane</keyword>
<proteinExistence type="predicted"/>
<evidence type="ECO:0000313" key="3">
    <source>
        <dbReference type="Proteomes" id="UP001501692"/>
    </source>
</evidence>
<dbReference type="RefSeq" id="WP_345170118.1">
    <property type="nucleotide sequence ID" value="NZ_BAABJK010000009.1"/>
</dbReference>
<feature type="transmembrane region" description="Helical" evidence="1">
    <location>
        <begin position="122"/>
        <end position="140"/>
    </location>
</feature>
<keyword evidence="1" id="KW-0472">Membrane</keyword>
<feature type="transmembrane region" description="Helical" evidence="1">
    <location>
        <begin position="58"/>
        <end position="89"/>
    </location>
</feature>
<keyword evidence="1" id="KW-1133">Transmembrane helix</keyword>
<dbReference type="Proteomes" id="UP001501692">
    <property type="component" value="Unassembled WGS sequence"/>
</dbReference>
<dbReference type="InterPro" id="IPR032531">
    <property type="entry name" value="DUF4956"/>
</dbReference>